<keyword evidence="5" id="KW-1185">Reference proteome</keyword>
<protein>
    <recommendedName>
        <fullName evidence="3">C-type lectin domain-containing protein</fullName>
    </recommendedName>
</protein>
<evidence type="ECO:0000313" key="4">
    <source>
        <dbReference type="Ensembl" id="ENSHHUP00000050276.1"/>
    </source>
</evidence>
<dbReference type="Pfam" id="PF00059">
    <property type="entry name" value="Lectin_C"/>
    <property type="match status" value="2"/>
</dbReference>
<feature type="signal peptide" evidence="2">
    <location>
        <begin position="1"/>
        <end position="19"/>
    </location>
</feature>
<dbReference type="PROSITE" id="PS00615">
    <property type="entry name" value="C_TYPE_LECTIN_1"/>
    <property type="match status" value="1"/>
</dbReference>
<feature type="chain" id="PRO_5021418679" description="C-type lectin domain-containing protein" evidence="2">
    <location>
        <begin position="20"/>
        <end position="258"/>
    </location>
</feature>
<dbReference type="PANTHER" id="PTHR45784">
    <property type="entry name" value="C-TYPE LECTIN DOMAIN FAMILY 20 MEMBER A-RELATED"/>
    <property type="match status" value="1"/>
</dbReference>
<dbReference type="InterPro" id="IPR001304">
    <property type="entry name" value="C-type_lectin-like"/>
</dbReference>
<dbReference type="Ensembl" id="ENSHHUT00000052073.1">
    <property type="protein sequence ID" value="ENSHHUP00000050276.1"/>
    <property type="gene ID" value="ENSHHUG00000030348.1"/>
</dbReference>
<accession>A0A4W5NEM2</accession>
<dbReference type="Gene3D" id="3.10.100.10">
    <property type="entry name" value="Mannose-Binding Protein A, subunit A"/>
    <property type="match status" value="2"/>
</dbReference>
<feature type="domain" description="C-type lectin" evidence="3">
    <location>
        <begin position="136"/>
        <end position="257"/>
    </location>
</feature>
<reference evidence="4" key="3">
    <citation type="submission" date="2025-09" db="UniProtKB">
        <authorList>
            <consortium name="Ensembl"/>
        </authorList>
    </citation>
    <scope>IDENTIFICATION</scope>
</reference>
<reference evidence="5" key="1">
    <citation type="submission" date="2018-06" db="EMBL/GenBank/DDBJ databases">
        <title>Genome assembly of Danube salmon.</title>
        <authorList>
            <person name="Macqueen D.J."/>
            <person name="Gundappa M.K."/>
        </authorList>
    </citation>
    <scope>NUCLEOTIDE SEQUENCE [LARGE SCALE GENOMIC DNA]</scope>
</reference>
<evidence type="ECO:0000256" key="2">
    <source>
        <dbReference type="SAM" id="SignalP"/>
    </source>
</evidence>
<dbReference type="PANTHER" id="PTHR45784:SF3">
    <property type="entry name" value="C-TYPE LECTIN DOMAIN FAMILY 4 MEMBER K-LIKE-RELATED"/>
    <property type="match status" value="1"/>
</dbReference>
<evidence type="ECO:0000313" key="5">
    <source>
        <dbReference type="Proteomes" id="UP000314982"/>
    </source>
</evidence>
<dbReference type="STRING" id="62062.ENSHHUP00000050276"/>
<keyword evidence="2" id="KW-0732">Signal</keyword>
<dbReference type="SMART" id="SM00034">
    <property type="entry name" value="CLECT"/>
    <property type="match status" value="2"/>
</dbReference>
<dbReference type="AlphaFoldDB" id="A0A4W5NEM2"/>
<sequence>MWCTVGVYSVCVCVCVCLGVHDPTLRYTLVTEKKTWYDAQSYCRENYTDLVSIMNEGEKEEVKNKGMNSTTPYWIGLLYDDWEWGDGGRSVYRNWFKLKLNSDIYYYPQAGEAVPVLMQNGMLTVPPGNENLYTFCSKESFHLINETKTWEQALDYCNKNYHGLLRLESEADHKIVEQKLSRIVKPVSGPVWVGLRQSRLFGFWLWTNGMPVQWSNWEGYRQPKQPLSNHCGAMATQKGDFKWSDKDCMSTRYFICEG</sequence>
<evidence type="ECO:0000259" key="3">
    <source>
        <dbReference type="PROSITE" id="PS50041"/>
    </source>
</evidence>
<keyword evidence="1" id="KW-1015">Disulfide bond</keyword>
<dbReference type="InterPro" id="IPR016187">
    <property type="entry name" value="CTDL_fold"/>
</dbReference>
<dbReference type="CDD" id="cd00037">
    <property type="entry name" value="CLECT"/>
    <property type="match status" value="1"/>
</dbReference>
<dbReference type="InterPro" id="IPR016186">
    <property type="entry name" value="C-type_lectin-like/link_sf"/>
</dbReference>
<dbReference type="GeneTree" id="ENSGT00940000163911"/>
<proteinExistence type="predicted"/>
<dbReference type="SUPFAM" id="SSF56436">
    <property type="entry name" value="C-type lectin-like"/>
    <property type="match status" value="2"/>
</dbReference>
<evidence type="ECO:0000256" key="1">
    <source>
        <dbReference type="ARBA" id="ARBA00023157"/>
    </source>
</evidence>
<name>A0A4W5NEM2_9TELE</name>
<organism evidence="4 5">
    <name type="scientific">Hucho hucho</name>
    <name type="common">huchen</name>
    <dbReference type="NCBI Taxonomy" id="62062"/>
    <lineage>
        <taxon>Eukaryota</taxon>
        <taxon>Metazoa</taxon>
        <taxon>Chordata</taxon>
        <taxon>Craniata</taxon>
        <taxon>Vertebrata</taxon>
        <taxon>Euteleostomi</taxon>
        <taxon>Actinopterygii</taxon>
        <taxon>Neopterygii</taxon>
        <taxon>Teleostei</taxon>
        <taxon>Protacanthopterygii</taxon>
        <taxon>Salmoniformes</taxon>
        <taxon>Salmonidae</taxon>
        <taxon>Salmoninae</taxon>
        <taxon>Hucho</taxon>
    </lineage>
</organism>
<dbReference type="InterPro" id="IPR018378">
    <property type="entry name" value="C-type_lectin_CS"/>
</dbReference>
<feature type="domain" description="C-type lectin" evidence="3">
    <location>
        <begin position="27"/>
        <end position="95"/>
    </location>
</feature>
<reference evidence="4" key="2">
    <citation type="submission" date="2025-08" db="UniProtKB">
        <authorList>
            <consortium name="Ensembl"/>
        </authorList>
    </citation>
    <scope>IDENTIFICATION</scope>
</reference>
<dbReference type="PROSITE" id="PS50041">
    <property type="entry name" value="C_TYPE_LECTIN_2"/>
    <property type="match status" value="2"/>
</dbReference>
<dbReference type="Proteomes" id="UP000314982">
    <property type="component" value="Unassembled WGS sequence"/>
</dbReference>